<keyword evidence="4" id="KW-1185">Reference proteome</keyword>
<feature type="domain" description="Glyoxalase/fosfomycin resistance/dioxygenase" evidence="1">
    <location>
        <begin position="9"/>
        <end position="134"/>
    </location>
</feature>
<dbReference type="OrthoDB" id="9795306at2"/>
<dbReference type="PANTHER" id="PTHR33990">
    <property type="entry name" value="PROTEIN YJDN-RELATED"/>
    <property type="match status" value="1"/>
</dbReference>
<dbReference type="Proteomes" id="UP000062788">
    <property type="component" value="Unassembled WGS sequence"/>
</dbReference>
<organism evidence="2 4">
    <name type="scientific">Burkholderia singularis</name>
    <dbReference type="NCBI Taxonomy" id="1503053"/>
    <lineage>
        <taxon>Bacteria</taxon>
        <taxon>Pseudomonadati</taxon>
        <taxon>Pseudomonadota</taxon>
        <taxon>Betaproteobacteria</taxon>
        <taxon>Burkholderiales</taxon>
        <taxon>Burkholderiaceae</taxon>
        <taxon>Burkholderia</taxon>
        <taxon>pseudomallei group</taxon>
    </lineage>
</organism>
<keyword evidence="3" id="KW-0808">Transferase</keyword>
<dbReference type="SUPFAM" id="SSF54593">
    <property type="entry name" value="Glyoxalase/Bleomycin resistance protein/Dihydroxybiphenyl dioxygenase"/>
    <property type="match status" value="1"/>
</dbReference>
<evidence type="ECO:0000259" key="1">
    <source>
        <dbReference type="Pfam" id="PF00903"/>
    </source>
</evidence>
<evidence type="ECO:0000313" key="4">
    <source>
        <dbReference type="Proteomes" id="UP000062788"/>
    </source>
</evidence>
<dbReference type="InterPro" id="IPR004360">
    <property type="entry name" value="Glyas_Fos-R_dOase_dom"/>
</dbReference>
<sequence length="143" mass="15682">MQVQTYLHFGGRCDEALKFYGDALGAKVTFLTRFSEAPPNPERPIPPEMADKVMHASFQIGETTLMGSDGGCESGNEQAHEGYSLSISAASVDEGKKLFDALARGGTVTMPFEKTFWALGFGMVRDPFGVHWMINVEDPNMKK</sequence>
<dbReference type="InterPro" id="IPR029068">
    <property type="entry name" value="Glyas_Bleomycin-R_OHBP_Dase"/>
</dbReference>
<evidence type="ECO:0000313" key="3">
    <source>
        <dbReference type="EMBL" id="SMF99715.1"/>
    </source>
</evidence>
<dbReference type="GO" id="GO:0032259">
    <property type="term" value="P:methylation"/>
    <property type="evidence" value="ECO:0007669"/>
    <property type="project" value="UniProtKB-KW"/>
</dbReference>
<evidence type="ECO:0000313" key="2">
    <source>
        <dbReference type="EMBL" id="KVE29683.1"/>
    </source>
</evidence>
<dbReference type="Proteomes" id="UP000198460">
    <property type="component" value="Unassembled WGS sequence"/>
</dbReference>
<evidence type="ECO:0000313" key="5">
    <source>
        <dbReference type="Proteomes" id="UP000198460"/>
    </source>
</evidence>
<reference evidence="3 5" key="2">
    <citation type="submission" date="2017-04" db="EMBL/GenBank/DDBJ databases">
        <authorList>
            <person name="Afonso C.L."/>
            <person name="Miller P.J."/>
            <person name="Scott M.A."/>
            <person name="Spackman E."/>
            <person name="Goraichik I."/>
            <person name="Dimitrov K.M."/>
            <person name="Suarez D.L."/>
            <person name="Swayne D.E."/>
        </authorList>
    </citation>
    <scope>NUCLEOTIDE SEQUENCE [LARGE SCALE GENOMIC DNA]</scope>
    <source>
        <strain evidence="3">LMG 28154</strain>
    </source>
</reference>
<accession>A0A103E7D0</accession>
<dbReference type="PANTHER" id="PTHR33990:SF1">
    <property type="entry name" value="PROTEIN YJDN"/>
    <property type="match status" value="1"/>
</dbReference>
<dbReference type="InterPro" id="IPR028973">
    <property type="entry name" value="PhnB-like"/>
</dbReference>
<dbReference type="Pfam" id="PF00903">
    <property type="entry name" value="Glyoxalase"/>
    <property type="match status" value="1"/>
</dbReference>
<dbReference type="GO" id="GO:0008168">
    <property type="term" value="F:methyltransferase activity"/>
    <property type="evidence" value="ECO:0007669"/>
    <property type="project" value="UniProtKB-KW"/>
</dbReference>
<dbReference type="EMBL" id="LOWA01000011">
    <property type="protein sequence ID" value="KVE29683.1"/>
    <property type="molecule type" value="Genomic_DNA"/>
</dbReference>
<gene>
    <name evidence="3" type="ORF">BSIN_2900</name>
    <name evidence="2" type="ORF">WS67_00165</name>
</gene>
<protein>
    <submittedName>
        <fullName evidence="3">PhnB protein putative DNA binding 3-demethylubiquinone-9 3-methyltransferase domain protein</fullName>
    </submittedName>
</protein>
<dbReference type="Gene3D" id="3.10.180.10">
    <property type="entry name" value="2,3-Dihydroxybiphenyl 1,2-Dioxygenase, domain 1"/>
    <property type="match status" value="1"/>
</dbReference>
<proteinExistence type="predicted"/>
<dbReference type="RefSeq" id="WP_059513000.1">
    <property type="nucleotide sequence ID" value="NZ_CP013448.1"/>
</dbReference>
<reference evidence="2 4" key="1">
    <citation type="submission" date="2015-11" db="EMBL/GenBank/DDBJ databases">
        <title>Expanding the genomic diversity of Burkholderia species for the development of highly accurate diagnostics.</title>
        <authorList>
            <person name="Sahl J."/>
            <person name="Keim P."/>
            <person name="Wagner D."/>
        </authorList>
    </citation>
    <scope>NUCLEOTIDE SEQUENCE [LARGE SCALE GENOMIC DNA]</scope>
    <source>
        <strain evidence="2 4">TSV85</strain>
    </source>
</reference>
<name>A0A103E7D0_9BURK</name>
<dbReference type="CDD" id="cd06588">
    <property type="entry name" value="PhnB_like"/>
    <property type="match status" value="1"/>
</dbReference>
<dbReference type="EMBL" id="FXAN01000043">
    <property type="protein sequence ID" value="SMF99715.1"/>
    <property type="molecule type" value="Genomic_DNA"/>
</dbReference>
<keyword evidence="3" id="KW-0830">Ubiquinone</keyword>
<dbReference type="AlphaFoldDB" id="A0A103E7D0"/>
<keyword evidence="3" id="KW-0489">Methyltransferase</keyword>